<gene>
    <name evidence="8" type="ORF">TRFO_04868</name>
</gene>
<keyword evidence="9" id="KW-1185">Reference proteome</keyword>
<dbReference type="Pfam" id="PF03271">
    <property type="entry name" value="EB1"/>
    <property type="match status" value="1"/>
</dbReference>
<evidence type="ECO:0000259" key="7">
    <source>
        <dbReference type="PROSITE" id="PS51230"/>
    </source>
</evidence>
<dbReference type="EMBL" id="MLAK01000671">
    <property type="protein sequence ID" value="OHT08271.1"/>
    <property type="molecule type" value="Genomic_DNA"/>
</dbReference>
<dbReference type="GeneID" id="94826848"/>
<dbReference type="OrthoDB" id="2119228at2759"/>
<comment type="caution">
    <text evidence="8">The sequence shown here is derived from an EMBL/GenBank/DDBJ whole genome shotgun (WGS) entry which is preliminary data.</text>
</comment>
<evidence type="ECO:0000256" key="3">
    <source>
        <dbReference type="ARBA" id="ARBA00022701"/>
    </source>
</evidence>
<evidence type="ECO:0000256" key="2">
    <source>
        <dbReference type="ARBA" id="ARBA00022490"/>
    </source>
</evidence>
<feature type="compositionally biased region" description="Low complexity" evidence="6">
    <location>
        <begin position="1"/>
        <end position="15"/>
    </location>
</feature>
<dbReference type="VEuPathDB" id="TrichDB:TRFO_04868"/>
<feature type="compositionally biased region" description="Low complexity" evidence="6">
    <location>
        <begin position="46"/>
        <end position="62"/>
    </location>
</feature>
<evidence type="ECO:0000313" key="8">
    <source>
        <dbReference type="EMBL" id="OHT08271.1"/>
    </source>
</evidence>
<feature type="domain" description="EB1 C-terminal" evidence="7">
    <location>
        <begin position="56"/>
        <end position="124"/>
    </location>
</feature>
<evidence type="ECO:0000256" key="4">
    <source>
        <dbReference type="ARBA" id="ARBA00023212"/>
    </source>
</evidence>
<evidence type="ECO:0000256" key="6">
    <source>
        <dbReference type="SAM" id="MobiDB-lite"/>
    </source>
</evidence>
<keyword evidence="2" id="KW-0963">Cytoplasm</keyword>
<accession>A0A1J4KA11</accession>
<dbReference type="PANTHER" id="PTHR10623">
    <property type="entry name" value="MICROTUBULE-ASSOCIATED PROTEIN RP/EB FAMILY MEMBER"/>
    <property type="match status" value="1"/>
</dbReference>
<dbReference type="InterPro" id="IPR036133">
    <property type="entry name" value="EB1_C_sf"/>
</dbReference>
<organism evidence="8 9">
    <name type="scientific">Tritrichomonas foetus</name>
    <dbReference type="NCBI Taxonomy" id="1144522"/>
    <lineage>
        <taxon>Eukaryota</taxon>
        <taxon>Metamonada</taxon>
        <taxon>Parabasalia</taxon>
        <taxon>Tritrichomonadida</taxon>
        <taxon>Tritrichomonadidae</taxon>
        <taxon>Tritrichomonas</taxon>
    </lineage>
</organism>
<evidence type="ECO:0000256" key="5">
    <source>
        <dbReference type="PROSITE-ProRule" id="PRU00576"/>
    </source>
</evidence>
<comment type="subcellular location">
    <subcellularLocation>
        <location evidence="1">Cytoplasm</location>
        <location evidence="1">Cytoskeleton</location>
    </subcellularLocation>
</comment>
<dbReference type="PROSITE" id="PS51230">
    <property type="entry name" value="EB1_C"/>
    <property type="match status" value="1"/>
</dbReference>
<protein>
    <recommendedName>
        <fullName evidence="7">EB1 C-terminal domain-containing protein</fullName>
    </recommendedName>
</protein>
<feature type="region of interest" description="Disordered" evidence="6">
    <location>
        <begin position="1"/>
        <end position="65"/>
    </location>
</feature>
<dbReference type="Proteomes" id="UP000179807">
    <property type="component" value="Unassembled WGS sequence"/>
</dbReference>
<dbReference type="GO" id="GO:0008017">
    <property type="term" value="F:microtubule binding"/>
    <property type="evidence" value="ECO:0007669"/>
    <property type="project" value="InterPro"/>
</dbReference>
<dbReference type="FunFam" id="1.20.5.1430:FF:000005">
    <property type="entry name" value="Eb1, isoform E"/>
    <property type="match status" value="1"/>
</dbReference>
<reference evidence="8" key="1">
    <citation type="submission" date="2016-10" db="EMBL/GenBank/DDBJ databases">
        <authorList>
            <person name="Benchimol M."/>
            <person name="Almeida L.G."/>
            <person name="Vasconcelos A.T."/>
            <person name="Perreira-Neves A."/>
            <person name="Rosa I.A."/>
            <person name="Tasca T."/>
            <person name="Bogo M.R."/>
            <person name="de Souza W."/>
        </authorList>
    </citation>
    <scope>NUCLEOTIDE SEQUENCE [LARGE SCALE GENOMIC DNA]</scope>
    <source>
        <strain evidence="8">K</strain>
    </source>
</reference>
<dbReference type="Gene3D" id="1.20.5.1430">
    <property type="match status" value="1"/>
</dbReference>
<evidence type="ECO:0000313" key="9">
    <source>
        <dbReference type="Proteomes" id="UP000179807"/>
    </source>
</evidence>
<proteinExistence type="predicted"/>
<dbReference type="InterPro" id="IPR027328">
    <property type="entry name" value="MAPRE"/>
</dbReference>
<dbReference type="AlphaFoldDB" id="A0A1J4KA11"/>
<keyword evidence="3 5" id="KW-0493">Microtubule</keyword>
<name>A0A1J4KA11_9EUKA</name>
<sequence length="136" mass="14929">MGAASGAKLAAAQKGIRPGAIPGTHEAKQVQPKAARPVRKQEPETSARGAAKPAKAAGASSGEVKELKSQIAELKEELEQMNQERDFYYEKLRKIEDFCQDNEEEAIVQSILNILYEADEEKGFLPPDDEDDDDDE</sequence>
<evidence type="ECO:0000256" key="1">
    <source>
        <dbReference type="ARBA" id="ARBA00004245"/>
    </source>
</evidence>
<dbReference type="InterPro" id="IPR004953">
    <property type="entry name" value="EB1_C"/>
</dbReference>
<dbReference type="SUPFAM" id="SSF140612">
    <property type="entry name" value="EB1 dimerisation domain-like"/>
    <property type="match status" value="1"/>
</dbReference>
<keyword evidence="4" id="KW-0206">Cytoskeleton</keyword>
<dbReference type="GO" id="GO:0005874">
    <property type="term" value="C:microtubule"/>
    <property type="evidence" value="ECO:0007669"/>
    <property type="project" value="UniProtKB-KW"/>
</dbReference>
<dbReference type="RefSeq" id="XP_068361407.1">
    <property type="nucleotide sequence ID" value="XM_068492144.1"/>
</dbReference>